<proteinExistence type="inferred from homology"/>
<keyword evidence="4 9" id="KW-0489">Methyltransferase</keyword>
<sequence>MQAKYAYNGLIGKYYLVEKDGRLVRLWLGDRVSLAPAEIEMKETPLIREAKSQLDAYFDKRLQVFDLPLAPEGTLFQMKIWELLRSIPYGYTITYGELAERAGDKNACRAVGMANGRNPLPVFIPCHRVVGAGGKLTGYTGGLEVKMKLLRIEGIEWL</sequence>
<dbReference type="InterPro" id="IPR014048">
    <property type="entry name" value="MethylDNA_cys_MeTrfase_DNA-bd"/>
</dbReference>
<dbReference type="EMBL" id="JPIU01000049">
    <property type="protein sequence ID" value="KIO42962.1"/>
    <property type="molecule type" value="Genomic_DNA"/>
</dbReference>
<dbReference type="Proteomes" id="UP000031980">
    <property type="component" value="Unassembled WGS sequence"/>
</dbReference>
<dbReference type="AlphaFoldDB" id="A0A0C3NA87"/>
<evidence type="ECO:0000256" key="2">
    <source>
        <dbReference type="ARBA" id="ARBA00008711"/>
    </source>
</evidence>
<reference evidence="12 13" key="1">
    <citation type="submission" date="2014-07" db="EMBL/GenBank/DDBJ databases">
        <title>Porphyromonadaceae bacterium OUH 308042 = ATCC BAA-2681 = DSM 28342 draft genome.</title>
        <authorList>
            <person name="Sydenham T.V."/>
            <person name="Hasman H."/>
            <person name="Justensen U.S."/>
        </authorList>
    </citation>
    <scope>NUCLEOTIDE SEQUENCE [LARGE SCALE GENOMIC DNA]</scope>
    <source>
        <strain evidence="12 13">OUH 308042</strain>
    </source>
</reference>
<dbReference type="GO" id="GO:0032259">
    <property type="term" value="P:methylation"/>
    <property type="evidence" value="ECO:0007669"/>
    <property type="project" value="UniProtKB-KW"/>
</dbReference>
<evidence type="ECO:0000256" key="7">
    <source>
        <dbReference type="ARBA" id="ARBA00023204"/>
    </source>
</evidence>
<dbReference type="SUPFAM" id="SSF46767">
    <property type="entry name" value="Methylated DNA-protein cysteine methyltransferase, C-terminal domain"/>
    <property type="match status" value="1"/>
</dbReference>
<name>A0A0C3NA87_9PORP</name>
<comment type="similarity">
    <text evidence="2 9">Belongs to the MGMT family.</text>
</comment>
<protein>
    <recommendedName>
        <fullName evidence="9">Methylated-DNA--protein-cysteine methyltransferase</fullName>
        <ecNumber evidence="9">2.1.1.63</ecNumber>
    </recommendedName>
    <alternativeName>
        <fullName evidence="9">6-O-methylguanine-DNA methyltransferase</fullName>
        <shortName evidence="9">MGMT</shortName>
    </alternativeName>
    <alternativeName>
        <fullName evidence="9">O-6-methylguanine-DNA-alkyltransferase</fullName>
    </alternativeName>
</protein>
<keyword evidence="6 9" id="KW-0227">DNA damage</keyword>
<comment type="miscellaneous">
    <text evidence="9">This enzyme catalyzes only one turnover and therefore is not strictly catalytic. According to one definition, an enzyme is a biocatalyst that acts repeatedly and over many reaction cycles.</text>
</comment>
<dbReference type="SUPFAM" id="SSF53155">
    <property type="entry name" value="Methylated DNA-protein cysteine methyltransferase domain"/>
    <property type="match status" value="1"/>
</dbReference>
<comment type="catalytic activity">
    <reaction evidence="1 9">
        <text>a 4-O-methyl-thymidine in DNA + L-cysteinyl-[protein] = a thymidine in DNA + S-methyl-L-cysteinyl-[protein]</text>
        <dbReference type="Rhea" id="RHEA:53428"/>
        <dbReference type="Rhea" id="RHEA-COMP:10131"/>
        <dbReference type="Rhea" id="RHEA-COMP:10132"/>
        <dbReference type="Rhea" id="RHEA-COMP:13555"/>
        <dbReference type="Rhea" id="RHEA-COMP:13556"/>
        <dbReference type="ChEBI" id="CHEBI:29950"/>
        <dbReference type="ChEBI" id="CHEBI:82612"/>
        <dbReference type="ChEBI" id="CHEBI:137386"/>
        <dbReference type="ChEBI" id="CHEBI:137387"/>
        <dbReference type="EC" id="2.1.1.63"/>
    </reaction>
</comment>
<dbReference type="Gene3D" id="1.10.10.10">
    <property type="entry name" value="Winged helix-like DNA-binding domain superfamily/Winged helix DNA-binding domain"/>
    <property type="match status" value="1"/>
</dbReference>
<evidence type="ECO:0000259" key="10">
    <source>
        <dbReference type="Pfam" id="PF01035"/>
    </source>
</evidence>
<evidence type="ECO:0000256" key="5">
    <source>
        <dbReference type="ARBA" id="ARBA00022679"/>
    </source>
</evidence>
<feature type="domain" description="Methylguanine DNA methyltransferase ribonuclease-like" evidence="11">
    <location>
        <begin position="10"/>
        <end position="71"/>
    </location>
</feature>
<dbReference type="InterPro" id="IPR036631">
    <property type="entry name" value="MGMT_N_sf"/>
</dbReference>
<dbReference type="InterPro" id="IPR036388">
    <property type="entry name" value="WH-like_DNA-bd_sf"/>
</dbReference>
<evidence type="ECO:0000313" key="12">
    <source>
        <dbReference type="EMBL" id="KIO42962.1"/>
    </source>
</evidence>
<dbReference type="FunFam" id="1.10.10.10:FF:000214">
    <property type="entry name" value="Methylated-DNA--protein-cysteine methyltransferase"/>
    <property type="match status" value="1"/>
</dbReference>
<evidence type="ECO:0000256" key="9">
    <source>
        <dbReference type="HAMAP-Rule" id="MF_00772"/>
    </source>
</evidence>
<evidence type="ECO:0000313" key="13">
    <source>
        <dbReference type="Proteomes" id="UP000031980"/>
    </source>
</evidence>
<evidence type="ECO:0000256" key="8">
    <source>
        <dbReference type="ARBA" id="ARBA00049348"/>
    </source>
</evidence>
<dbReference type="EC" id="2.1.1.63" evidence="9"/>
<evidence type="ECO:0000259" key="11">
    <source>
        <dbReference type="Pfam" id="PF02870"/>
    </source>
</evidence>
<keyword evidence="7 9" id="KW-0234">DNA repair</keyword>
<organism evidence="12 13">
    <name type="scientific">Sanguibacteroides justesenii</name>
    <dbReference type="NCBI Taxonomy" id="1547597"/>
    <lineage>
        <taxon>Bacteria</taxon>
        <taxon>Pseudomonadati</taxon>
        <taxon>Bacteroidota</taxon>
        <taxon>Bacteroidia</taxon>
        <taxon>Bacteroidales</taxon>
        <taxon>Porphyromonadaceae</taxon>
        <taxon>Sanguibacteroides</taxon>
    </lineage>
</organism>
<dbReference type="HAMAP" id="MF_00772">
    <property type="entry name" value="OGT"/>
    <property type="match status" value="1"/>
</dbReference>
<dbReference type="NCBIfam" id="TIGR00589">
    <property type="entry name" value="ogt"/>
    <property type="match status" value="1"/>
</dbReference>
<evidence type="ECO:0000256" key="6">
    <source>
        <dbReference type="ARBA" id="ARBA00022763"/>
    </source>
</evidence>
<dbReference type="PANTHER" id="PTHR10815">
    <property type="entry name" value="METHYLATED-DNA--PROTEIN-CYSTEINE METHYLTRANSFERASE"/>
    <property type="match status" value="1"/>
</dbReference>
<keyword evidence="5 9" id="KW-0808">Transferase</keyword>
<dbReference type="PANTHER" id="PTHR10815:SF5">
    <property type="entry name" value="METHYLATED-DNA--PROTEIN-CYSTEINE METHYLTRANSFERASE"/>
    <property type="match status" value="1"/>
</dbReference>
<evidence type="ECO:0000256" key="3">
    <source>
        <dbReference type="ARBA" id="ARBA00022490"/>
    </source>
</evidence>
<accession>A0A0C3NA87</accession>
<dbReference type="InterPro" id="IPR001497">
    <property type="entry name" value="MethylDNA_cys_MeTrfase_AS"/>
</dbReference>
<dbReference type="PROSITE" id="PS00374">
    <property type="entry name" value="MGMT"/>
    <property type="match status" value="1"/>
</dbReference>
<comment type="subcellular location">
    <subcellularLocation>
        <location evidence="9">Cytoplasm</location>
    </subcellularLocation>
</comment>
<dbReference type="Pfam" id="PF02870">
    <property type="entry name" value="Methyltransf_1N"/>
    <property type="match status" value="1"/>
</dbReference>
<gene>
    <name evidence="12" type="ORF">BA92_13980</name>
</gene>
<dbReference type="GO" id="GO:0003908">
    <property type="term" value="F:methylated-DNA-[protein]-cysteine S-methyltransferase activity"/>
    <property type="evidence" value="ECO:0007669"/>
    <property type="project" value="UniProtKB-UniRule"/>
</dbReference>
<feature type="domain" description="Methylated-DNA-[protein]-cysteine S-methyltransferase DNA binding" evidence="10">
    <location>
        <begin position="76"/>
        <end position="155"/>
    </location>
</feature>
<evidence type="ECO:0000256" key="1">
    <source>
        <dbReference type="ARBA" id="ARBA00001286"/>
    </source>
</evidence>
<dbReference type="CDD" id="cd06445">
    <property type="entry name" value="ATase"/>
    <property type="match status" value="1"/>
</dbReference>
<dbReference type="InterPro" id="IPR008332">
    <property type="entry name" value="MethylG_MeTrfase_N"/>
</dbReference>
<dbReference type="InterPro" id="IPR036217">
    <property type="entry name" value="MethylDNA_cys_MeTrfase_DNAb"/>
</dbReference>
<dbReference type="Pfam" id="PF01035">
    <property type="entry name" value="DNA_binding_1"/>
    <property type="match status" value="1"/>
</dbReference>
<comment type="function">
    <text evidence="9">Involved in the cellular defense against the biological effects of O6-methylguanine (O6-MeG) and O4-methylthymine (O4-MeT) in DNA. Repairs the methylated nucleobase in DNA by stoichiometrically transferring the methyl group to a cysteine residue in the enzyme. This is a suicide reaction: the enzyme is irreversibly inactivated.</text>
</comment>
<evidence type="ECO:0000256" key="4">
    <source>
        <dbReference type="ARBA" id="ARBA00022603"/>
    </source>
</evidence>
<dbReference type="RefSeq" id="WP_041505541.1">
    <property type="nucleotide sequence ID" value="NZ_JPIU01000049.1"/>
</dbReference>
<keyword evidence="13" id="KW-1185">Reference proteome</keyword>
<comment type="caution">
    <text evidence="12">The sequence shown here is derived from an EMBL/GenBank/DDBJ whole genome shotgun (WGS) entry which is preliminary data.</text>
</comment>
<dbReference type="Gene3D" id="3.30.160.70">
    <property type="entry name" value="Methylated DNA-protein cysteine methyltransferase domain"/>
    <property type="match status" value="1"/>
</dbReference>
<keyword evidence="3 9" id="KW-0963">Cytoplasm</keyword>
<comment type="catalytic activity">
    <reaction evidence="8 9">
        <text>a 6-O-methyl-2'-deoxyguanosine in DNA + L-cysteinyl-[protein] = S-methyl-L-cysteinyl-[protein] + a 2'-deoxyguanosine in DNA</text>
        <dbReference type="Rhea" id="RHEA:24000"/>
        <dbReference type="Rhea" id="RHEA-COMP:10131"/>
        <dbReference type="Rhea" id="RHEA-COMP:10132"/>
        <dbReference type="Rhea" id="RHEA-COMP:11367"/>
        <dbReference type="Rhea" id="RHEA-COMP:11368"/>
        <dbReference type="ChEBI" id="CHEBI:29950"/>
        <dbReference type="ChEBI" id="CHEBI:82612"/>
        <dbReference type="ChEBI" id="CHEBI:85445"/>
        <dbReference type="ChEBI" id="CHEBI:85448"/>
        <dbReference type="EC" id="2.1.1.63"/>
    </reaction>
</comment>
<dbReference type="InterPro" id="IPR023546">
    <property type="entry name" value="MGMT"/>
</dbReference>
<dbReference type="GO" id="GO:0006307">
    <property type="term" value="P:DNA alkylation repair"/>
    <property type="evidence" value="ECO:0007669"/>
    <property type="project" value="UniProtKB-UniRule"/>
</dbReference>
<dbReference type="GO" id="GO:0005737">
    <property type="term" value="C:cytoplasm"/>
    <property type="evidence" value="ECO:0007669"/>
    <property type="project" value="UniProtKB-SubCell"/>
</dbReference>
<feature type="active site" description="Nucleophile; methyl group acceptor" evidence="9">
    <location>
        <position position="126"/>
    </location>
</feature>